<dbReference type="Pfam" id="PF01252">
    <property type="entry name" value="Peptidase_A8"/>
    <property type="match status" value="1"/>
</dbReference>
<evidence type="ECO:0000256" key="2">
    <source>
        <dbReference type="ARBA" id="ARBA00022475"/>
    </source>
</evidence>
<evidence type="ECO:0000256" key="4">
    <source>
        <dbReference type="ARBA" id="ARBA00022692"/>
    </source>
</evidence>
<evidence type="ECO:0000313" key="13">
    <source>
        <dbReference type="Proteomes" id="UP001548590"/>
    </source>
</evidence>
<feature type="active site" evidence="9">
    <location>
        <position position="135"/>
    </location>
</feature>
<keyword evidence="5 9" id="KW-0064">Aspartyl protease</keyword>
<feature type="transmembrane region" description="Helical" evidence="9">
    <location>
        <begin position="65"/>
        <end position="83"/>
    </location>
</feature>
<comment type="pathway">
    <text evidence="9">Protein modification; lipoprotein biosynthesis (signal peptide cleavage).</text>
</comment>
<feature type="active site" evidence="9">
    <location>
        <position position="117"/>
    </location>
</feature>
<dbReference type="PRINTS" id="PR00781">
    <property type="entry name" value="LIPOSIGPTASE"/>
</dbReference>
<gene>
    <name evidence="9 12" type="primary">lspA</name>
    <name evidence="12" type="ORF">ABVT11_15160</name>
</gene>
<evidence type="ECO:0000256" key="5">
    <source>
        <dbReference type="ARBA" id="ARBA00022750"/>
    </source>
</evidence>
<sequence>MKRFAGWVLLALGVIGLDQWSKLTVLQYFAEWESRPVTDFFNLVLVYNPGAAFSFLANHAGWQRWFFVILAAVISAWLLRLIWIHRSERLQPAAFALVVGGAIGNVVDRLVWGKVVDFLDFHLAGHHWPAFNLADSAICLGVILMITAQMLESREAKQNAEQKAGKPQ</sequence>
<dbReference type="PROSITE" id="PS00855">
    <property type="entry name" value="SPASE_II"/>
    <property type="match status" value="1"/>
</dbReference>
<evidence type="ECO:0000313" key="12">
    <source>
        <dbReference type="EMBL" id="MET1491176.1"/>
    </source>
</evidence>
<dbReference type="RefSeq" id="WP_345928641.1">
    <property type="nucleotide sequence ID" value="NZ_JBDIVF010000007.1"/>
</dbReference>
<comment type="function">
    <text evidence="9 10">This protein specifically catalyzes the removal of signal peptides from prolipoproteins.</text>
</comment>
<dbReference type="EMBL" id="JBEWLZ010000009">
    <property type="protein sequence ID" value="MET1491176.1"/>
    <property type="molecule type" value="Genomic_DNA"/>
</dbReference>
<keyword evidence="8 9" id="KW-0472">Membrane</keyword>
<evidence type="ECO:0000256" key="3">
    <source>
        <dbReference type="ARBA" id="ARBA00022670"/>
    </source>
</evidence>
<evidence type="ECO:0000256" key="6">
    <source>
        <dbReference type="ARBA" id="ARBA00022801"/>
    </source>
</evidence>
<keyword evidence="6 9" id="KW-0378">Hydrolase</keyword>
<keyword evidence="4 9" id="KW-0812">Transmembrane</keyword>
<dbReference type="EC" id="3.4.23.36" evidence="9"/>
<comment type="subcellular location">
    <subcellularLocation>
        <location evidence="9">Cell membrane</location>
        <topology evidence="9">Multi-pass membrane protein</topology>
    </subcellularLocation>
</comment>
<evidence type="ECO:0000256" key="1">
    <source>
        <dbReference type="ARBA" id="ARBA00006139"/>
    </source>
</evidence>
<evidence type="ECO:0000256" key="11">
    <source>
        <dbReference type="RuleBase" id="RU004181"/>
    </source>
</evidence>
<comment type="caution">
    <text evidence="9">Lacks conserved residue(s) required for the propagation of feature annotation.</text>
</comment>
<evidence type="ECO:0000256" key="8">
    <source>
        <dbReference type="ARBA" id="ARBA00023136"/>
    </source>
</evidence>
<evidence type="ECO:0000256" key="7">
    <source>
        <dbReference type="ARBA" id="ARBA00022989"/>
    </source>
</evidence>
<dbReference type="Proteomes" id="UP001548590">
    <property type="component" value="Unassembled WGS sequence"/>
</dbReference>
<dbReference type="NCBIfam" id="TIGR00077">
    <property type="entry name" value="lspA"/>
    <property type="match status" value="1"/>
</dbReference>
<dbReference type="InterPro" id="IPR001872">
    <property type="entry name" value="Peptidase_A8"/>
</dbReference>
<accession>A0ABV2CTD9</accession>
<comment type="catalytic activity">
    <reaction evidence="9 10">
        <text>Release of signal peptides from bacterial membrane prolipoproteins. Hydrolyzes -Xaa-Yaa-Zaa-|-(S,diacylglyceryl)Cys-, in which Xaa is hydrophobic (preferably Leu), and Yaa (Ala or Ser) and Zaa (Gly or Ala) have small, neutral side chains.</text>
        <dbReference type="EC" id="3.4.23.36"/>
    </reaction>
</comment>
<comment type="similarity">
    <text evidence="1 9 11">Belongs to the peptidase A8 family.</text>
</comment>
<dbReference type="PANTHER" id="PTHR33695:SF1">
    <property type="entry name" value="LIPOPROTEIN SIGNAL PEPTIDASE"/>
    <property type="match status" value="1"/>
</dbReference>
<dbReference type="PANTHER" id="PTHR33695">
    <property type="entry name" value="LIPOPROTEIN SIGNAL PEPTIDASE"/>
    <property type="match status" value="1"/>
</dbReference>
<keyword evidence="2 9" id="KW-1003">Cell membrane</keyword>
<evidence type="ECO:0000256" key="10">
    <source>
        <dbReference type="RuleBase" id="RU000594"/>
    </source>
</evidence>
<organism evidence="12 13">
    <name type="scientific">Uliginosibacterium paludis</name>
    <dbReference type="NCBI Taxonomy" id="1615952"/>
    <lineage>
        <taxon>Bacteria</taxon>
        <taxon>Pseudomonadati</taxon>
        <taxon>Pseudomonadota</taxon>
        <taxon>Betaproteobacteria</taxon>
        <taxon>Rhodocyclales</taxon>
        <taxon>Zoogloeaceae</taxon>
        <taxon>Uliginosibacterium</taxon>
    </lineage>
</organism>
<name>A0ABV2CTD9_9RHOO</name>
<feature type="transmembrane region" description="Helical" evidence="9">
    <location>
        <begin position="90"/>
        <end position="107"/>
    </location>
</feature>
<comment type="caution">
    <text evidence="12">The sequence shown here is derived from an EMBL/GenBank/DDBJ whole genome shotgun (WGS) entry which is preliminary data.</text>
</comment>
<dbReference type="HAMAP" id="MF_00161">
    <property type="entry name" value="LspA"/>
    <property type="match status" value="1"/>
</dbReference>
<dbReference type="GO" id="GO:0004190">
    <property type="term" value="F:aspartic-type endopeptidase activity"/>
    <property type="evidence" value="ECO:0007669"/>
    <property type="project" value="UniProtKB-EC"/>
</dbReference>
<feature type="transmembrane region" description="Helical" evidence="9">
    <location>
        <begin position="127"/>
        <end position="148"/>
    </location>
</feature>
<keyword evidence="13" id="KW-1185">Reference proteome</keyword>
<evidence type="ECO:0000256" key="9">
    <source>
        <dbReference type="HAMAP-Rule" id="MF_00161"/>
    </source>
</evidence>
<protein>
    <recommendedName>
        <fullName evidence="9">Lipoprotein signal peptidase</fullName>
        <ecNumber evidence="9">3.4.23.36</ecNumber>
    </recommendedName>
    <alternativeName>
        <fullName evidence="9">Prolipoprotein signal peptidase</fullName>
    </alternativeName>
    <alternativeName>
        <fullName evidence="9">Signal peptidase II</fullName>
        <shortName evidence="9">SPase II</shortName>
    </alternativeName>
</protein>
<keyword evidence="7 9" id="KW-1133">Transmembrane helix</keyword>
<keyword evidence="3 9" id="KW-0645">Protease</keyword>
<reference evidence="12 13" key="1">
    <citation type="submission" date="2024-07" db="EMBL/GenBank/DDBJ databases">
        <title>Uliginosibacterium paludis KCTC:42655.</title>
        <authorList>
            <person name="Kim M.K."/>
        </authorList>
    </citation>
    <scope>NUCLEOTIDE SEQUENCE [LARGE SCALE GENOMIC DNA]</scope>
    <source>
        <strain evidence="12 13">KCTC 42655</strain>
    </source>
</reference>
<proteinExistence type="inferred from homology"/>